<proteinExistence type="inferred from homology"/>
<comment type="function">
    <text evidence="3 18">Condenses 4-methyl-5-(beta-hydroxyethyl)thiazole monophosphate (THZ-P) and 2-methyl-4-amino-5-hydroxymethyl pyrimidine pyrophosphate (HMP-PP) to form thiamine monophosphate (TMP).</text>
</comment>
<dbReference type="InterPro" id="IPR029056">
    <property type="entry name" value="Ribokinase-like"/>
</dbReference>
<evidence type="ECO:0000256" key="11">
    <source>
        <dbReference type="ARBA" id="ARBA00022840"/>
    </source>
</evidence>
<dbReference type="PANTHER" id="PTHR20858:SF17">
    <property type="entry name" value="HYDROXYMETHYLPYRIMIDINE_PHOSPHOMETHYLPYRIMIDINE KINASE THI20-RELATED"/>
    <property type="match status" value="1"/>
</dbReference>
<keyword evidence="22" id="KW-1185">Reference proteome</keyword>
<keyword evidence="11" id="KW-0067">ATP-binding</keyword>
<evidence type="ECO:0000256" key="15">
    <source>
        <dbReference type="ARBA" id="ARBA00047334"/>
    </source>
</evidence>
<dbReference type="Pfam" id="PF08543">
    <property type="entry name" value="Phos_pyr_kin"/>
    <property type="match status" value="1"/>
</dbReference>
<comment type="pathway">
    <text evidence="6 18">Cofactor biosynthesis; thiamine diphosphate biosynthesis; thiamine phosphate from 4-amino-2-methyl-5-diphosphomethylpyrimidine and 4-methyl-5-(2-phosphoethyl)-thiazole: step 1/1.</text>
</comment>
<keyword evidence="12 18" id="KW-0460">Magnesium</keyword>
<keyword evidence="13 18" id="KW-0784">Thiamine biosynthesis</keyword>
<evidence type="ECO:0000256" key="12">
    <source>
        <dbReference type="ARBA" id="ARBA00022842"/>
    </source>
</evidence>
<evidence type="ECO:0000256" key="10">
    <source>
        <dbReference type="ARBA" id="ARBA00022777"/>
    </source>
</evidence>
<evidence type="ECO:0000259" key="20">
    <source>
        <dbReference type="Pfam" id="PF08543"/>
    </source>
</evidence>
<dbReference type="InterPro" id="IPR022998">
    <property type="entry name" value="ThiamineP_synth_TenI"/>
</dbReference>
<dbReference type="GO" id="GO:0008902">
    <property type="term" value="F:hydroxymethylpyrimidine kinase activity"/>
    <property type="evidence" value="ECO:0007669"/>
    <property type="project" value="UniProtKB-EC"/>
</dbReference>
<feature type="binding site" evidence="18">
    <location>
        <begin position="90"/>
        <end position="94"/>
    </location>
    <ligand>
        <name>4-amino-2-methyl-5-(diphosphooxymethyl)pyrimidine</name>
        <dbReference type="ChEBI" id="CHEBI:57841"/>
    </ligand>
</feature>
<keyword evidence="7 18" id="KW-0808">Transferase</keyword>
<dbReference type="EMBL" id="JAZGJQ010000003">
    <property type="protein sequence ID" value="MEE6147053.1"/>
    <property type="molecule type" value="Genomic_DNA"/>
</dbReference>
<dbReference type="SUPFAM" id="SSF53613">
    <property type="entry name" value="Ribokinase-like"/>
    <property type="match status" value="1"/>
</dbReference>
<evidence type="ECO:0000256" key="14">
    <source>
        <dbReference type="ARBA" id="ARBA00023268"/>
    </source>
</evidence>
<dbReference type="NCBIfam" id="TIGR00097">
    <property type="entry name" value="HMP-P_kinase"/>
    <property type="match status" value="1"/>
</dbReference>
<dbReference type="PANTHER" id="PTHR20858">
    <property type="entry name" value="PHOSPHOMETHYLPYRIMIDINE KINASE"/>
    <property type="match status" value="1"/>
</dbReference>
<evidence type="ECO:0000256" key="8">
    <source>
        <dbReference type="ARBA" id="ARBA00022723"/>
    </source>
</evidence>
<evidence type="ECO:0000256" key="5">
    <source>
        <dbReference type="ARBA" id="ARBA00004769"/>
    </source>
</evidence>
<dbReference type="InterPro" id="IPR013785">
    <property type="entry name" value="Aldolase_TIM"/>
</dbReference>
<dbReference type="Proteomes" id="UP001332931">
    <property type="component" value="Unassembled WGS sequence"/>
</dbReference>
<comment type="catalytic activity">
    <reaction evidence="15 18">
        <text>4-methyl-5-(2-phosphooxyethyl)-thiazole + 4-amino-2-methyl-5-(diphosphooxymethyl)pyrimidine + H(+) = thiamine phosphate + diphosphate</text>
        <dbReference type="Rhea" id="RHEA:22328"/>
        <dbReference type="ChEBI" id="CHEBI:15378"/>
        <dbReference type="ChEBI" id="CHEBI:33019"/>
        <dbReference type="ChEBI" id="CHEBI:37575"/>
        <dbReference type="ChEBI" id="CHEBI:57841"/>
        <dbReference type="ChEBI" id="CHEBI:58296"/>
        <dbReference type="EC" id="2.5.1.3"/>
    </reaction>
</comment>
<feature type="domain" description="Thiamine phosphate synthase/TenI" evidence="19">
    <location>
        <begin position="60"/>
        <end position="240"/>
    </location>
</feature>
<comment type="catalytic activity">
    <reaction evidence="17 18">
        <text>2-[(2R,5Z)-2-carboxy-4-methylthiazol-5(2H)-ylidene]ethyl phosphate + 4-amino-2-methyl-5-(diphosphooxymethyl)pyrimidine + 2 H(+) = thiamine phosphate + CO2 + diphosphate</text>
        <dbReference type="Rhea" id="RHEA:47844"/>
        <dbReference type="ChEBI" id="CHEBI:15378"/>
        <dbReference type="ChEBI" id="CHEBI:16526"/>
        <dbReference type="ChEBI" id="CHEBI:33019"/>
        <dbReference type="ChEBI" id="CHEBI:37575"/>
        <dbReference type="ChEBI" id="CHEBI:57841"/>
        <dbReference type="ChEBI" id="CHEBI:62899"/>
        <dbReference type="EC" id="2.5.1.3"/>
    </reaction>
</comment>
<comment type="catalytic activity">
    <reaction evidence="2">
        <text>4-amino-2-methyl-5-(phosphooxymethyl)pyrimidine + ATP = 4-amino-2-methyl-5-(diphosphooxymethyl)pyrimidine + ADP</text>
        <dbReference type="Rhea" id="RHEA:19893"/>
        <dbReference type="ChEBI" id="CHEBI:30616"/>
        <dbReference type="ChEBI" id="CHEBI:57841"/>
        <dbReference type="ChEBI" id="CHEBI:58354"/>
        <dbReference type="ChEBI" id="CHEBI:456216"/>
        <dbReference type="EC" id="2.7.4.7"/>
    </reaction>
</comment>
<name>A0ABU7R8Z1_9ACTN</name>
<evidence type="ECO:0000313" key="21">
    <source>
        <dbReference type="EMBL" id="MEE6147053.1"/>
    </source>
</evidence>
<feature type="binding site" evidence="18">
    <location>
        <position position="190"/>
    </location>
    <ligand>
        <name>4-amino-2-methyl-5-(diphosphooxymethyl)pyrimidine</name>
        <dbReference type="ChEBI" id="CHEBI:57841"/>
    </ligand>
</feature>
<feature type="binding site" evidence="18">
    <location>
        <position position="161"/>
    </location>
    <ligand>
        <name>4-amino-2-methyl-5-(diphosphooxymethyl)pyrimidine</name>
        <dbReference type="ChEBI" id="CHEBI:57841"/>
    </ligand>
</feature>
<feature type="binding site" evidence="18">
    <location>
        <position position="217"/>
    </location>
    <ligand>
        <name>2-[(2R,5Z)-2-carboxy-4-methylthiazol-5(2H)-ylidene]ethyl phosphate</name>
        <dbReference type="ChEBI" id="CHEBI:62899"/>
    </ligand>
</feature>
<dbReference type="SUPFAM" id="SSF51391">
    <property type="entry name" value="Thiamin phosphate synthase"/>
    <property type="match status" value="1"/>
</dbReference>
<dbReference type="Pfam" id="PF02581">
    <property type="entry name" value="TMP-TENI"/>
    <property type="match status" value="1"/>
</dbReference>
<evidence type="ECO:0000256" key="4">
    <source>
        <dbReference type="ARBA" id="ARBA00003848"/>
    </source>
</evidence>
<evidence type="ECO:0000256" key="18">
    <source>
        <dbReference type="HAMAP-Rule" id="MF_00097"/>
    </source>
</evidence>
<evidence type="ECO:0000256" key="1">
    <source>
        <dbReference type="ARBA" id="ARBA00000151"/>
    </source>
</evidence>
<feature type="binding site" evidence="18">
    <location>
        <position position="123"/>
    </location>
    <ligand>
        <name>Mg(2+)</name>
        <dbReference type="ChEBI" id="CHEBI:18420"/>
    </ligand>
</feature>
<dbReference type="Gene3D" id="3.40.1190.20">
    <property type="match status" value="1"/>
</dbReference>
<feature type="binding site" evidence="18">
    <location>
        <position position="122"/>
    </location>
    <ligand>
        <name>4-amino-2-methyl-5-(diphosphooxymethyl)pyrimidine</name>
        <dbReference type="ChEBI" id="CHEBI:57841"/>
    </ligand>
</feature>
<comment type="catalytic activity">
    <reaction evidence="1">
        <text>4-amino-5-hydroxymethyl-2-methylpyrimidine + ATP = 4-amino-2-methyl-5-(phosphooxymethyl)pyrimidine + ADP + H(+)</text>
        <dbReference type="Rhea" id="RHEA:23096"/>
        <dbReference type="ChEBI" id="CHEBI:15378"/>
        <dbReference type="ChEBI" id="CHEBI:16892"/>
        <dbReference type="ChEBI" id="CHEBI:30616"/>
        <dbReference type="ChEBI" id="CHEBI:58354"/>
        <dbReference type="ChEBI" id="CHEBI:456216"/>
        <dbReference type="EC" id="2.7.1.49"/>
    </reaction>
</comment>
<evidence type="ECO:0000256" key="7">
    <source>
        <dbReference type="ARBA" id="ARBA00022679"/>
    </source>
</evidence>
<dbReference type="Gene3D" id="3.20.20.70">
    <property type="entry name" value="Aldolase class I"/>
    <property type="match status" value="1"/>
</dbReference>
<evidence type="ECO:0000256" key="16">
    <source>
        <dbReference type="ARBA" id="ARBA00047851"/>
    </source>
</evidence>
<dbReference type="InterPro" id="IPR013749">
    <property type="entry name" value="PM/HMP-P_kinase-1"/>
</dbReference>
<keyword evidence="14" id="KW-0511">Multifunctional enzyme</keyword>
<feature type="binding site" evidence="18">
    <location>
        <begin position="237"/>
        <end position="238"/>
    </location>
    <ligand>
        <name>2-[(2R,5Z)-2-carboxy-4-methylthiazol-5(2H)-ylidene]ethyl phosphate</name>
        <dbReference type="ChEBI" id="CHEBI:62899"/>
    </ligand>
</feature>
<sequence length="532" mass="55227">MSFARGAGERDPRAVAAPEAAGAAAGVAAAHPDGPAAAHPAGPAAFRLADGGLDPRTLVLYAVTDRRWLDGTTLEEEVARAVEGGATMVQLREKDLGRDELLDEAVRLREVCHAVGVPLIVDDDVEVAVAAGADGVHVGQSDMEAGAVRALIGPDMILGVSAQTVDEALLAQERGADYLGVGAVFPTGSKDDALDVDRETLAAICAAVSIPVVAIGGIGRDNVRELAGTGIVGVATISALFARPDVRLAAHDLLVRTRRMLDGVRCALTIAGSDSSGGAGVQADLKTMQANGVFGTSAITALTAQNTRGVTSIMDVTPEFLGEQIDAVFSDIRPDAVKVGMVSATPLIRTIAERIDRWRPEHVVVDPVMVATSGARLISEDAVGTLVAELLPRATVITPNRPEAEVLWGHEIQTEKDMELAAAEVGRRLGCAVLVKGGHSLADASDVLWRDGECRWYRGRRVENPNTHGTGCTLSSAIASNLAKGFGLDESVMRAKDYVSGALAAMLDLGAGSGPMDHGFDLASRFVEGPGE</sequence>
<keyword evidence="10 21" id="KW-0418">Kinase</keyword>
<feature type="binding site" evidence="18">
    <location>
        <begin position="187"/>
        <end position="189"/>
    </location>
    <ligand>
        <name>2-[(2R,5Z)-2-carboxy-4-methylthiazol-5(2H)-ylidene]ethyl phosphate</name>
        <dbReference type="ChEBI" id="CHEBI:62899"/>
    </ligand>
</feature>
<keyword evidence="9" id="KW-0547">Nucleotide-binding</keyword>
<comment type="caution">
    <text evidence="21">The sequence shown here is derived from an EMBL/GenBank/DDBJ whole genome shotgun (WGS) entry which is preliminary data.</text>
</comment>
<reference evidence="21 22" key="1">
    <citation type="submission" date="2024-01" db="EMBL/GenBank/DDBJ databases">
        <title>Description of Olsenella sp. nov., isolated from pig feces.</title>
        <authorList>
            <person name="Chang Y.-H."/>
        </authorList>
    </citation>
    <scope>NUCLEOTIDE SEQUENCE [LARGE SCALE GENOMIC DNA]</scope>
    <source>
        <strain evidence="21 22">YH-ols2223</strain>
    </source>
</reference>
<dbReference type="InterPro" id="IPR004399">
    <property type="entry name" value="HMP/HMP-P_kinase_dom"/>
</dbReference>
<dbReference type="CDD" id="cd01169">
    <property type="entry name" value="HMPP_kinase"/>
    <property type="match status" value="1"/>
</dbReference>
<dbReference type="GO" id="GO:0008972">
    <property type="term" value="F:phosphomethylpyrimidine kinase activity"/>
    <property type="evidence" value="ECO:0007669"/>
    <property type="project" value="UniProtKB-EC"/>
</dbReference>
<evidence type="ECO:0000256" key="13">
    <source>
        <dbReference type="ARBA" id="ARBA00022977"/>
    </source>
</evidence>
<evidence type="ECO:0000313" key="22">
    <source>
        <dbReference type="Proteomes" id="UP001332931"/>
    </source>
</evidence>
<evidence type="ECO:0000256" key="9">
    <source>
        <dbReference type="ARBA" id="ARBA00022741"/>
    </source>
</evidence>
<comment type="cofactor">
    <cofactor evidence="18">
        <name>Mg(2+)</name>
        <dbReference type="ChEBI" id="CHEBI:18420"/>
    </cofactor>
    <text evidence="18">Binds 1 Mg(2+) ion per subunit.</text>
</comment>
<evidence type="ECO:0000256" key="17">
    <source>
        <dbReference type="ARBA" id="ARBA00047883"/>
    </source>
</evidence>
<comment type="similarity">
    <text evidence="18">Belongs to the thiamine-phosphate synthase family.</text>
</comment>
<dbReference type="EC" id="2.5.1.3" evidence="18"/>
<dbReference type="RefSeq" id="WP_330957821.1">
    <property type="nucleotide sequence ID" value="NZ_JAZGJQ010000003.1"/>
</dbReference>
<accession>A0ABU7R8Z1</accession>
<organism evidence="21 22">
    <name type="scientific">Olsenella absiana</name>
    <dbReference type="NCBI Taxonomy" id="3115222"/>
    <lineage>
        <taxon>Bacteria</taxon>
        <taxon>Bacillati</taxon>
        <taxon>Actinomycetota</taxon>
        <taxon>Coriobacteriia</taxon>
        <taxon>Coriobacteriales</taxon>
        <taxon>Atopobiaceae</taxon>
        <taxon>Olsenella</taxon>
    </lineage>
</organism>
<evidence type="ECO:0000256" key="2">
    <source>
        <dbReference type="ARBA" id="ARBA00000565"/>
    </source>
</evidence>
<dbReference type="HAMAP" id="MF_00097">
    <property type="entry name" value="TMP_synthase"/>
    <property type="match status" value="1"/>
</dbReference>
<dbReference type="NCBIfam" id="TIGR00693">
    <property type="entry name" value="thiE"/>
    <property type="match status" value="1"/>
</dbReference>
<dbReference type="InterPro" id="IPR036206">
    <property type="entry name" value="ThiamineP_synth_sf"/>
</dbReference>
<evidence type="ECO:0000256" key="3">
    <source>
        <dbReference type="ARBA" id="ARBA00003814"/>
    </source>
</evidence>
<keyword evidence="8 18" id="KW-0479">Metal-binding</keyword>
<protein>
    <recommendedName>
        <fullName evidence="18">Thiamine-phosphate synthase</fullName>
        <shortName evidence="18">TP synthase</shortName>
        <shortName evidence="18">TPS</shortName>
        <ecNumber evidence="18">2.5.1.3</ecNumber>
    </recommendedName>
    <alternativeName>
        <fullName evidence="18">Thiamine-phosphate pyrophosphorylase</fullName>
        <shortName evidence="18">TMP pyrophosphorylase</shortName>
        <shortName evidence="18">TMP-PPase</shortName>
    </alternativeName>
</protein>
<dbReference type="CDD" id="cd00564">
    <property type="entry name" value="TMP_TenI"/>
    <property type="match status" value="1"/>
</dbReference>
<gene>
    <name evidence="21" type="primary">thiD</name>
    <name evidence="18" type="synonym">thiE</name>
    <name evidence="21" type="ORF">VXJ25_03435</name>
</gene>
<evidence type="ECO:0000259" key="19">
    <source>
        <dbReference type="Pfam" id="PF02581"/>
    </source>
</evidence>
<feature type="domain" description="Pyridoxamine kinase/Phosphomethylpyrimidine kinase" evidence="20">
    <location>
        <begin position="274"/>
        <end position="517"/>
    </location>
</feature>
<comment type="function">
    <text evidence="4">Catalyzes the phosphorylation of hydroxymethylpyrimidine phosphate (HMP-P) to HMP-PP, and of HMP to HMP-P.</text>
</comment>
<comment type="pathway">
    <text evidence="5">Cofactor biosynthesis; thiamine diphosphate biosynthesis; 4-amino-2-methyl-5-diphosphomethylpyrimidine from 5-amino-1-(5-phospho-D-ribosyl)imidazole: step 3/3.</text>
</comment>
<dbReference type="InterPro" id="IPR034291">
    <property type="entry name" value="TMP_synthase"/>
</dbReference>
<comment type="catalytic activity">
    <reaction evidence="16 18">
        <text>2-(2-carboxy-4-methylthiazol-5-yl)ethyl phosphate + 4-amino-2-methyl-5-(diphosphooxymethyl)pyrimidine + 2 H(+) = thiamine phosphate + CO2 + diphosphate</text>
        <dbReference type="Rhea" id="RHEA:47848"/>
        <dbReference type="ChEBI" id="CHEBI:15378"/>
        <dbReference type="ChEBI" id="CHEBI:16526"/>
        <dbReference type="ChEBI" id="CHEBI:33019"/>
        <dbReference type="ChEBI" id="CHEBI:37575"/>
        <dbReference type="ChEBI" id="CHEBI:57841"/>
        <dbReference type="ChEBI" id="CHEBI:62890"/>
        <dbReference type="EC" id="2.5.1.3"/>
    </reaction>
</comment>
<evidence type="ECO:0000256" key="6">
    <source>
        <dbReference type="ARBA" id="ARBA00005165"/>
    </source>
</evidence>
<feature type="binding site" evidence="18">
    <location>
        <position position="142"/>
    </location>
    <ligand>
        <name>Mg(2+)</name>
        <dbReference type="ChEBI" id="CHEBI:18420"/>
    </ligand>
</feature>